<feature type="compositionally biased region" description="Gly residues" evidence="1">
    <location>
        <begin position="137"/>
        <end position="147"/>
    </location>
</feature>
<accession>A0A843WQ36</accession>
<feature type="compositionally biased region" description="Basic and acidic residues" evidence="1">
    <location>
        <begin position="188"/>
        <end position="197"/>
    </location>
</feature>
<dbReference type="EMBL" id="NMUH01003545">
    <property type="protein sequence ID" value="MQM06124.1"/>
    <property type="molecule type" value="Genomic_DNA"/>
</dbReference>
<name>A0A843WQ36_COLES</name>
<feature type="compositionally biased region" description="Basic residues" evidence="1">
    <location>
        <begin position="150"/>
        <end position="164"/>
    </location>
</feature>
<keyword evidence="3" id="KW-1185">Reference proteome</keyword>
<feature type="compositionally biased region" description="Basic and acidic residues" evidence="1">
    <location>
        <begin position="1"/>
        <end position="12"/>
    </location>
</feature>
<comment type="caution">
    <text evidence="2">The sequence shown here is derived from an EMBL/GenBank/DDBJ whole genome shotgun (WGS) entry which is preliminary data.</text>
</comment>
<dbReference type="AlphaFoldDB" id="A0A843WQ36"/>
<evidence type="ECO:0000313" key="2">
    <source>
        <dbReference type="EMBL" id="MQM06124.1"/>
    </source>
</evidence>
<reference evidence="2" key="1">
    <citation type="submission" date="2017-07" db="EMBL/GenBank/DDBJ databases">
        <title>Taro Niue Genome Assembly and Annotation.</title>
        <authorList>
            <person name="Atibalentja N."/>
            <person name="Keating K."/>
            <person name="Fields C.J."/>
        </authorList>
    </citation>
    <scope>NUCLEOTIDE SEQUENCE</scope>
    <source>
        <strain evidence="2">Niue_2</strain>
        <tissue evidence="2">Leaf</tissue>
    </source>
</reference>
<protein>
    <submittedName>
        <fullName evidence="2">Uncharacterized protein</fullName>
    </submittedName>
</protein>
<evidence type="ECO:0000256" key="1">
    <source>
        <dbReference type="SAM" id="MobiDB-lite"/>
    </source>
</evidence>
<dbReference type="OrthoDB" id="618331at2759"/>
<evidence type="ECO:0000313" key="3">
    <source>
        <dbReference type="Proteomes" id="UP000652761"/>
    </source>
</evidence>
<organism evidence="2 3">
    <name type="scientific">Colocasia esculenta</name>
    <name type="common">Wild taro</name>
    <name type="synonym">Arum esculentum</name>
    <dbReference type="NCBI Taxonomy" id="4460"/>
    <lineage>
        <taxon>Eukaryota</taxon>
        <taxon>Viridiplantae</taxon>
        <taxon>Streptophyta</taxon>
        <taxon>Embryophyta</taxon>
        <taxon>Tracheophyta</taxon>
        <taxon>Spermatophyta</taxon>
        <taxon>Magnoliopsida</taxon>
        <taxon>Liliopsida</taxon>
        <taxon>Araceae</taxon>
        <taxon>Aroideae</taxon>
        <taxon>Colocasieae</taxon>
        <taxon>Colocasia</taxon>
    </lineage>
</organism>
<feature type="region of interest" description="Disordered" evidence="1">
    <location>
        <begin position="1"/>
        <end position="75"/>
    </location>
</feature>
<sequence>MDGRVGRLRSESADSESGRPLATRLWGGTPTPPTRLVSKFHYPDLARLGATQPDSDPTQGRDRLGPTQPPDPTLPSLIWRPCAPGWHLGAGSVAPQRDPPLRARHRDVVELVRRAPRRLAAFLLGGAALGDGYCPDGGGGGRGGGSSAGARRRGQRRRRIKRGVARTEGYGERDTPPSPPPRRGAVPRWRDRAEKTRGRGGGVQRGTDVPTGGVQHLCDPLESSARGVAGHTHNYRHIERGNHAESAAGYASLFPASVRCSSTDVVFLLARGMASASGTHPQHVVLEPVF</sequence>
<dbReference type="Proteomes" id="UP000652761">
    <property type="component" value="Unassembled WGS sequence"/>
</dbReference>
<gene>
    <name evidence="2" type="ORF">Taro_038939</name>
</gene>
<proteinExistence type="predicted"/>
<feature type="region of interest" description="Disordered" evidence="1">
    <location>
        <begin position="137"/>
        <end position="214"/>
    </location>
</feature>